<name>A0A5P8WFP4_9NOSO</name>
<dbReference type="EMBL" id="CP045227">
    <property type="protein sequence ID" value="QFS50649.1"/>
    <property type="molecule type" value="Genomic_DNA"/>
</dbReference>
<dbReference type="KEGG" id="nsh:GXM_08143"/>
<dbReference type="Proteomes" id="UP000326678">
    <property type="component" value="Chromosome Gxm2"/>
</dbReference>
<dbReference type="AlphaFoldDB" id="A0A5P8WFP4"/>
<sequence>MQIGSDRTKFTGFMRGATGIFLLWNAFSSELALMPVRIDWRGGANLIEPIYFQRVLAPTEQHQGCLEVPISWKKSLPPNVIVPKLRTEILRPDFPKNRVSIAVTP</sequence>
<accession>A0A5P8WFP4</accession>
<reference evidence="1 2" key="1">
    <citation type="submission" date="2019-10" db="EMBL/GenBank/DDBJ databases">
        <title>Genomic and transcriptomic insights into the perfect genentic adaptation of a filamentous nitrogen-fixing cyanobacterium to rice fields.</title>
        <authorList>
            <person name="Chen Z."/>
        </authorList>
    </citation>
    <scope>NUCLEOTIDE SEQUENCE [LARGE SCALE GENOMIC DNA]</scope>
    <source>
        <strain evidence="1">CCNUC1</strain>
    </source>
</reference>
<organism evidence="1 2">
    <name type="scientific">Nostoc sphaeroides CCNUC1</name>
    <dbReference type="NCBI Taxonomy" id="2653204"/>
    <lineage>
        <taxon>Bacteria</taxon>
        <taxon>Bacillati</taxon>
        <taxon>Cyanobacteriota</taxon>
        <taxon>Cyanophyceae</taxon>
        <taxon>Nostocales</taxon>
        <taxon>Nostocaceae</taxon>
        <taxon>Nostoc</taxon>
    </lineage>
</organism>
<protein>
    <submittedName>
        <fullName evidence="1">Uncharacterized protein</fullName>
    </submittedName>
</protein>
<dbReference type="RefSeq" id="WP_194198994.1">
    <property type="nucleotide sequence ID" value="NZ_CP045227.1"/>
</dbReference>
<evidence type="ECO:0000313" key="1">
    <source>
        <dbReference type="EMBL" id="QFS50649.1"/>
    </source>
</evidence>
<proteinExistence type="predicted"/>
<gene>
    <name evidence="1" type="ORF">GXM_08143</name>
</gene>
<evidence type="ECO:0000313" key="2">
    <source>
        <dbReference type="Proteomes" id="UP000326678"/>
    </source>
</evidence>
<keyword evidence="2" id="KW-1185">Reference proteome</keyword>